<dbReference type="EMBL" id="ML179133">
    <property type="protein sequence ID" value="THU98604.1"/>
    <property type="molecule type" value="Genomic_DNA"/>
</dbReference>
<dbReference type="PANTHER" id="PTHR43130">
    <property type="entry name" value="ARAC-FAMILY TRANSCRIPTIONAL REGULATOR"/>
    <property type="match status" value="1"/>
</dbReference>
<dbReference type="PANTHER" id="PTHR43130:SF15">
    <property type="entry name" value="THIJ_PFPI FAMILY PROTEIN (AFU_ORTHOLOGUE AFUA_5G14240)"/>
    <property type="match status" value="1"/>
</dbReference>
<dbReference type="CDD" id="cd03139">
    <property type="entry name" value="GATase1_PfpI_2"/>
    <property type="match status" value="1"/>
</dbReference>
<sequence length="235" mass="26172">MSTPAHIKTIYKMAVCIYPEVTMLDFQGPVELLSSFSIDNQRNYGYLYPKLPDCAIETDFLSHSMEPIRPLTGPAILPTKTYNEVMNSDQPVFDLILIPGGVKANVRHVDPSLVEFLKKQGPKAKHILTVCTGSWILAGSGLLDGKRATTNKALYKQVVEDTKDHNIEWIPKARWVVNDDKKIWTSSGVTAGQDLAGAFLEYLIGKEYAEMVRGIIELGTKEQGDDEFATYYGLV</sequence>
<dbReference type="InterPro" id="IPR052158">
    <property type="entry name" value="INH-QAR"/>
</dbReference>
<dbReference type="Pfam" id="PF01965">
    <property type="entry name" value="DJ-1_PfpI"/>
    <property type="match status" value="1"/>
</dbReference>
<dbReference type="AlphaFoldDB" id="A0A4S8M8C9"/>
<dbReference type="SUPFAM" id="SSF52317">
    <property type="entry name" value="Class I glutamine amidotransferase-like"/>
    <property type="match status" value="1"/>
</dbReference>
<dbReference type="OrthoDB" id="543156at2759"/>
<organism evidence="2 3">
    <name type="scientific">Dendrothele bispora (strain CBS 962.96)</name>
    <dbReference type="NCBI Taxonomy" id="1314807"/>
    <lineage>
        <taxon>Eukaryota</taxon>
        <taxon>Fungi</taxon>
        <taxon>Dikarya</taxon>
        <taxon>Basidiomycota</taxon>
        <taxon>Agaricomycotina</taxon>
        <taxon>Agaricomycetes</taxon>
        <taxon>Agaricomycetidae</taxon>
        <taxon>Agaricales</taxon>
        <taxon>Agaricales incertae sedis</taxon>
        <taxon>Dendrothele</taxon>
    </lineage>
</organism>
<protein>
    <submittedName>
        <fullName evidence="2">Class I glutamine amidotransferase-like protein</fullName>
    </submittedName>
</protein>
<evidence type="ECO:0000259" key="1">
    <source>
        <dbReference type="Pfam" id="PF01965"/>
    </source>
</evidence>
<reference evidence="2 3" key="1">
    <citation type="journal article" date="2019" name="Nat. Ecol. Evol.">
        <title>Megaphylogeny resolves global patterns of mushroom evolution.</title>
        <authorList>
            <person name="Varga T."/>
            <person name="Krizsan K."/>
            <person name="Foldi C."/>
            <person name="Dima B."/>
            <person name="Sanchez-Garcia M."/>
            <person name="Sanchez-Ramirez S."/>
            <person name="Szollosi G.J."/>
            <person name="Szarkandi J.G."/>
            <person name="Papp V."/>
            <person name="Albert L."/>
            <person name="Andreopoulos W."/>
            <person name="Angelini C."/>
            <person name="Antonin V."/>
            <person name="Barry K.W."/>
            <person name="Bougher N.L."/>
            <person name="Buchanan P."/>
            <person name="Buyck B."/>
            <person name="Bense V."/>
            <person name="Catcheside P."/>
            <person name="Chovatia M."/>
            <person name="Cooper J."/>
            <person name="Damon W."/>
            <person name="Desjardin D."/>
            <person name="Finy P."/>
            <person name="Geml J."/>
            <person name="Haridas S."/>
            <person name="Hughes K."/>
            <person name="Justo A."/>
            <person name="Karasinski D."/>
            <person name="Kautmanova I."/>
            <person name="Kiss B."/>
            <person name="Kocsube S."/>
            <person name="Kotiranta H."/>
            <person name="LaButti K.M."/>
            <person name="Lechner B.E."/>
            <person name="Liimatainen K."/>
            <person name="Lipzen A."/>
            <person name="Lukacs Z."/>
            <person name="Mihaltcheva S."/>
            <person name="Morgado L.N."/>
            <person name="Niskanen T."/>
            <person name="Noordeloos M.E."/>
            <person name="Ohm R.A."/>
            <person name="Ortiz-Santana B."/>
            <person name="Ovrebo C."/>
            <person name="Racz N."/>
            <person name="Riley R."/>
            <person name="Savchenko A."/>
            <person name="Shiryaev A."/>
            <person name="Soop K."/>
            <person name="Spirin V."/>
            <person name="Szebenyi C."/>
            <person name="Tomsovsky M."/>
            <person name="Tulloss R.E."/>
            <person name="Uehling J."/>
            <person name="Grigoriev I.V."/>
            <person name="Vagvolgyi C."/>
            <person name="Papp T."/>
            <person name="Martin F.M."/>
            <person name="Miettinen O."/>
            <person name="Hibbett D.S."/>
            <person name="Nagy L.G."/>
        </authorList>
    </citation>
    <scope>NUCLEOTIDE SEQUENCE [LARGE SCALE GENOMIC DNA]</scope>
    <source>
        <strain evidence="2 3">CBS 962.96</strain>
    </source>
</reference>
<feature type="domain" description="DJ-1/PfpI" evidence="1">
    <location>
        <begin position="44"/>
        <end position="201"/>
    </location>
</feature>
<dbReference type="GO" id="GO:0016740">
    <property type="term" value="F:transferase activity"/>
    <property type="evidence" value="ECO:0007669"/>
    <property type="project" value="UniProtKB-KW"/>
</dbReference>
<name>A0A4S8M8C9_DENBC</name>
<keyword evidence="2" id="KW-0808">Transferase</keyword>
<gene>
    <name evidence="2" type="ORF">K435DRAFT_777373</name>
</gene>
<dbReference type="Proteomes" id="UP000297245">
    <property type="component" value="Unassembled WGS sequence"/>
</dbReference>
<dbReference type="Gene3D" id="3.40.50.880">
    <property type="match status" value="1"/>
</dbReference>
<keyword evidence="3" id="KW-1185">Reference proteome</keyword>
<accession>A0A4S8M8C9</accession>
<evidence type="ECO:0000313" key="2">
    <source>
        <dbReference type="EMBL" id="THU98604.1"/>
    </source>
</evidence>
<dbReference type="InterPro" id="IPR002818">
    <property type="entry name" value="DJ-1/PfpI"/>
</dbReference>
<proteinExistence type="predicted"/>
<dbReference type="InterPro" id="IPR029062">
    <property type="entry name" value="Class_I_gatase-like"/>
</dbReference>
<keyword evidence="2" id="KW-0315">Glutamine amidotransferase</keyword>
<evidence type="ECO:0000313" key="3">
    <source>
        <dbReference type="Proteomes" id="UP000297245"/>
    </source>
</evidence>